<dbReference type="Proteomes" id="UP000634136">
    <property type="component" value="Unassembled WGS sequence"/>
</dbReference>
<gene>
    <name evidence="1" type="ORF">G2W53_035436</name>
</gene>
<sequence length="61" mass="7269">MLQGWESCEAEHFSIAAYLLWNWRNKLQVEDRAIDPGRIWNEAGRTRVNQGLYRPNHNPIF</sequence>
<proteinExistence type="predicted"/>
<dbReference type="EMBL" id="JAAIUW010000011">
    <property type="protein sequence ID" value="KAF7808693.1"/>
    <property type="molecule type" value="Genomic_DNA"/>
</dbReference>
<keyword evidence="2" id="KW-1185">Reference proteome</keyword>
<reference evidence="1" key="1">
    <citation type="submission" date="2020-09" db="EMBL/GenBank/DDBJ databases">
        <title>Genome-Enabled Discovery of Anthraquinone Biosynthesis in Senna tora.</title>
        <authorList>
            <person name="Kang S.-H."/>
            <person name="Pandey R.P."/>
            <person name="Lee C.-M."/>
            <person name="Sim J.-S."/>
            <person name="Jeong J.-T."/>
            <person name="Choi B.-S."/>
            <person name="Jung M."/>
            <person name="Ginzburg D."/>
            <person name="Zhao K."/>
            <person name="Won S.Y."/>
            <person name="Oh T.-J."/>
            <person name="Yu Y."/>
            <person name="Kim N.-H."/>
            <person name="Lee O.R."/>
            <person name="Lee T.-H."/>
            <person name="Bashyal P."/>
            <person name="Kim T.-S."/>
            <person name="Lee W.-H."/>
            <person name="Kawkins C."/>
            <person name="Kim C.-K."/>
            <person name="Kim J.S."/>
            <person name="Ahn B.O."/>
            <person name="Rhee S.Y."/>
            <person name="Sohng J.K."/>
        </authorList>
    </citation>
    <scope>NUCLEOTIDE SEQUENCE</scope>
    <source>
        <tissue evidence="1">Leaf</tissue>
    </source>
</reference>
<organism evidence="1 2">
    <name type="scientific">Senna tora</name>
    <dbReference type="NCBI Taxonomy" id="362788"/>
    <lineage>
        <taxon>Eukaryota</taxon>
        <taxon>Viridiplantae</taxon>
        <taxon>Streptophyta</taxon>
        <taxon>Embryophyta</taxon>
        <taxon>Tracheophyta</taxon>
        <taxon>Spermatophyta</taxon>
        <taxon>Magnoliopsida</taxon>
        <taxon>eudicotyledons</taxon>
        <taxon>Gunneridae</taxon>
        <taxon>Pentapetalae</taxon>
        <taxon>rosids</taxon>
        <taxon>fabids</taxon>
        <taxon>Fabales</taxon>
        <taxon>Fabaceae</taxon>
        <taxon>Caesalpinioideae</taxon>
        <taxon>Cassia clade</taxon>
        <taxon>Senna</taxon>
    </lineage>
</organism>
<accession>A0A834SST6</accession>
<protein>
    <submittedName>
        <fullName evidence="1">Uncharacterized protein</fullName>
    </submittedName>
</protein>
<dbReference type="AlphaFoldDB" id="A0A834SST6"/>
<evidence type="ECO:0000313" key="1">
    <source>
        <dbReference type="EMBL" id="KAF7808693.1"/>
    </source>
</evidence>
<name>A0A834SST6_9FABA</name>
<comment type="caution">
    <text evidence="1">The sequence shown here is derived from an EMBL/GenBank/DDBJ whole genome shotgun (WGS) entry which is preliminary data.</text>
</comment>
<evidence type="ECO:0000313" key="2">
    <source>
        <dbReference type="Proteomes" id="UP000634136"/>
    </source>
</evidence>